<name>Q5HK62_STAEQ</name>
<gene>
    <name evidence="1" type="ordered locus">SERP2488</name>
</gene>
<protein>
    <submittedName>
        <fullName evidence="1">Uncharacterized protein</fullName>
    </submittedName>
</protein>
<dbReference type="KEGG" id="ser:SERP2488"/>
<dbReference type="EMBL" id="CP000029">
    <property type="protein sequence ID" value="AAW53383.1"/>
    <property type="molecule type" value="Genomic_DNA"/>
</dbReference>
<keyword evidence="2" id="KW-1185">Reference proteome</keyword>
<reference evidence="1 2" key="1">
    <citation type="journal article" date="2005" name="J. Bacteriol.">
        <title>Insights on evolution of virulence and resistance from the complete genome analysis of an early methicillin-resistant Staphylococcus aureus strain and a biofilm-producing methicillin-resistant Staphylococcus epidermidis strain.</title>
        <authorList>
            <person name="Gill S.R."/>
            <person name="Fouts D.E."/>
            <person name="Archer G.L."/>
            <person name="Mongodin E.F."/>
            <person name="Deboy R.T."/>
            <person name="Ravel J."/>
            <person name="Paulsen I.T."/>
            <person name="Kolonay J.F."/>
            <person name="Brinkac L."/>
            <person name="Beanan M."/>
            <person name="Dodson R.J."/>
            <person name="Daugherty S.C."/>
            <person name="Madupu R."/>
            <person name="Angiuoli S.V."/>
            <person name="Durkin A.S."/>
            <person name="Haft D.H."/>
            <person name="Vamathevan J."/>
            <person name="Khouri H."/>
            <person name="Utterback T."/>
            <person name="Lee C."/>
            <person name="Dimitrov G."/>
            <person name="Jiang L."/>
            <person name="Qin H."/>
            <person name="Weidman J."/>
            <person name="Tran K."/>
            <person name="Kang K."/>
            <person name="Hance I.R."/>
            <person name="Nelson K.E."/>
            <person name="Fraser C.M."/>
        </authorList>
    </citation>
    <scope>NUCLEOTIDE SEQUENCE [LARGE SCALE GENOMIC DNA]</scope>
    <source>
        <strain evidence="2">ATCC 35984 / RP62A</strain>
    </source>
</reference>
<dbReference type="STRING" id="176279.SERP2488"/>
<proteinExistence type="predicted"/>
<evidence type="ECO:0000313" key="2">
    <source>
        <dbReference type="Proteomes" id="UP000000531"/>
    </source>
</evidence>
<dbReference type="AlphaFoldDB" id="Q5HK62"/>
<accession>Q5HK62</accession>
<organism evidence="1 2">
    <name type="scientific">Staphylococcus epidermidis (strain ATCC 35984 / DSM 28319 / BCRC 17069 / CCUG 31568 / BM 3577 / RP62A)</name>
    <dbReference type="NCBI Taxonomy" id="176279"/>
    <lineage>
        <taxon>Bacteria</taxon>
        <taxon>Bacillati</taxon>
        <taxon>Bacillota</taxon>
        <taxon>Bacilli</taxon>
        <taxon>Bacillales</taxon>
        <taxon>Staphylococcaceae</taxon>
        <taxon>Staphylococcus</taxon>
    </lineage>
</organism>
<dbReference type="Proteomes" id="UP000000531">
    <property type="component" value="Chromosome"/>
</dbReference>
<evidence type="ECO:0000313" key="1">
    <source>
        <dbReference type="EMBL" id="AAW53383.1"/>
    </source>
</evidence>
<sequence length="47" mass="5520">MTTTANSVIIALPPYFHQNLNKSYLIEVLTFKESYKETIKMINKTER</sequence>
<dbReference type="HOGENOM" id="CLU_218447_0_0_9"/>